<feature type="compositionally biased region" description="Basic and acidic residues" evidence="1">
    <location>
        <begin position="59"/>
        <end position="68"/>
    </location>
</feature>
<dbReference type="Proteomes" id="UP000704712">
    <property type="component" value="Unassembled WGS sequence"/>
</dbReference>
<reference evidence="2" key="1">
    <citation type="submission" date="2020-03" db="EMBL/GenBank/DDBJ databases">
        <title>Hybrid Assembly of Korean Phytophthora infestans isolates.</title>
        <authorList>
            <person name="Prokchorchik M."/>
            <person name="Lee Y."/>
            <person name="Seo J."/>
            <person name="Cho J.-H."/>
            <person name="Park Y.-E."/>
            <person name="Jang D.-C."/>
            <person name="Im J.-S."/>
            <person name="Choi J.-G."/>
            <person name="Park H.-J."/>
            <person name="Lee G.-B."/>
            <person name="Lee Y.-G."/>
            <person name="Hong S.-Y."/>
            <person name="Cho K."/>
            <person name="Sohn K.H."/>
        </authorList>
    </citation>
    <scope>NUCLEOTIDE SEQUENCE</scope>
    <source>
        <strain evidence="2">KR_2_A2</strain>
    </source>
</reference>
<protein>
    <submittedName>
        <fullName evidence="2">Uncharacterized protein</fullName>
    </submittedName>
</protein>
<proteinExistence type="predicted"/>
<evidence type="ECO:0000313" key="3">
    <source>
        <dbReference type="Proteomes" id="UP000704712"/>
    </source>
</evidence>
<feature type="compositionally biased region" description="Basic and acidic residues" evidence="1">
    <location>
        <begin position="1"/>
        <end position="10"/>
    </location>
</feature>
<feature type="region of interest" description="Disordered" evidence="1">
    <location>
        <begin position="1"/>
        <end position="43"/>
    </location>
</feature>
<evidence type="ECO:0000256" key="1">
    <source>
        <dbReference type="SAM" id="MobiDB-lite"/>
    </source>
</evidence>
<organism evidence="2 3">
    <name type="scientific">Phytophthora infestans</name>
    <name type="common">Potato late blight agent</name>
    <name type="synonym">Botrytis infestans</name>
    <dbReference type="NCBI Taxonomy" id="4787"/>
    <lineage>
        <taxon>Eukaryota</taxon>
        <taxon>Sar</taxon>
        <taxon>Stramenopiles</taxon>
        <taxon>Oomycota</taxon>
        <taxon>Peronosporomycetes</taxon>
        <taxon>Peronosporales</taxon>
        <taxon>Peronosporaceae</taxon>
        <taxon>Phytophthora</taxon>
    </lineage>
</organism>
<evidence type="ECO:0000313" key="2">
    <source>
        <dbReference type="EMBL" id="KAF4143506.1"/>
    </source>
</evidence>
<feature type="compositionally biased region" description="Basic residues" evidence="1">
    <location>
        <begin position="11"/>
        <end position="23"/>
    </location>
</feature>
<comment type="caution">
    <text evidence="2">The sequence shown here is derived from an EMBL/GenBank/DDBJ whole genome shotgun (WGS) entry which is preliminary data.</text>
</comment>
<gene>
    <name evidence="2" type="ORF">GN958_ATG07239</name>
</gene>
<feature type="compositionally biased region" description="Polar residues" evidence="1">
    <location>
        <begin position="29"/>
        <end position="38"/>
    </location>
</feature>
<name>A0A8S9URE6_PHYIN</name>
<sequence length="92" mass="10772">MEGERAEERRARRCAQQRVRRARQRETPAATQEQSVATRTEENQLRRVLCERDEDISSKYGVRNDFRNRSTQKSGPSKRGKCARSYAIGDER</sequence>
<accession>A0A8S9URE6</accession>
<dbReference type="AlphaFoldDB" id="A0A8S9URE6"/>
<feature type="region of interest" description="Disordered" evidence="1">
    <location>
        <begin position="59"/>
        <end position="92"/>
    </location>
</feature>
<dbReference type="EMBL" id="JAACNO010001006">
    <property type="protein sequence ID" value="KAF4143506.1"/>
    <property type="molecule type" value="Genomic_DNA"/>
</dbReference>